<dbReference type="Proteomes" id="UP000834106">
    <property type="component" value="Chromosome 15"/>
</dbReference>
<evidence type="ECO:0000313" key="2">
    <source>
        <dbReference type="Proteomes" id="UP000834106"/>
    </source>
</evidence>
<gene>
    <name evidence="1" type="ORF">FPE_LOCUS25589</name>
</gene>
<evidence type="ECO:0000313" key="1">
    <source>
        <dbReference type="EMBL" id="CAI9778159.1"/>
    </source>
</evidence>
<accession>A0AAD1ZZ99</accession>
<dbReference type="AlphaFoldDB" id="A0AAD1ZZ99"/>
<sequence>MEYQESLKPSAIISKLSDPVKTRINNFLANGVMSSGKVIGSILLLVYELFRVEELAISSSANLIDHNRLQIYKHSPRDVFSMKPIHYCLDPILPSAMREFRCRIRGRCDTGGEGREIEKRKSEMERTRS</sequence>
<proteinExistence type="predicted"/>
<reference evidence="1" key="1">
    <citation type="submission" date="2023-05" db="EMBL/GenBank/DDBJ databases">
        <authorList>
            <person name="Huff M."/>
        </authorList>
    </citation>
    <scope>NUCLEOTIDE SEQUENCE</scope>
</reference>
<protein>
    <submittedName>
        <fullName evidence="1">Uncharacterized protein</fullName>
    </submittedName>
</protein>
<organism evidence="1 2">
    <name type="scientific">Fraxinus pennsylvanica</name>
    <dbReference type="NCBI Taxonomy" id="56036"/>
    <lineage>
        <taxon>Eukaryota</taxon>
        <taxon>Viridiplantae</taxon>
        <taxon>Streptophyta</taxon>
        <taxon>Embryophyta</taxon>
        <taxon>Tracheophyta</taxon>
        <taxon>Spermatophyta</taxon>
        <taxon>Magnoliopsida</taxon>
        <taxon>eudicotyledons</taxon>
        <taxon>Gunneridae</taxon>
        <taxon>Pentapetalae</taxon>
        <taxon>asterids</taxon>
        <taxon>lamiids</taxon>
        <taxon>Lamiales</taxon>
        <taxon>Oleaceae</taxon>
        <taxon>Oleeae</taxon>
        <taxon>Fraxinus</taxon>
    </lineage>
</organism>
<name>A0AAD1ZZ99_9LAMI</name>
<keyword evidence="2" id="KW-1185">Reference proteome</keyword>
<dbReference type="EMBL" id="OU503050">
    <property type="protein sequence ID" value="CAI9778159.1"/>
    <property type="molecule type" value="Genomic_DNA"/>
</dbReference>